<dbReference type="Proteomes" id="UP000182146">
    <property type="component" value="Unassembled WGS sequence"/>
</dbReference>
<evidence type="ECO:0000313" key="4">
    <source>
        <dbReference type="Proteomes" id="UP000182146"/>
    </source>
</evidence>
<accession>A0A1G9SCS4</accession>
<dbReference type="Gene3D" id="2.160.20.110">
    <property type="match status" value="4"/>
</dbReference>
<dbReference type="EMBL" id="FNGU01000005">
    <property type="protein sequence ID" value="SDM33127.1"/>
    <property type="molecule type" value="Genomic_DNA"/>
</dbReference>
<organism evidence="3 4">
    <name type="scientific">Geoalkalibacter ferrihydriticus</name>
    <dbReference type="NCBI Taxonomy" id="392333"/>
    <lineage>
        <taxon>Bacteria</taxon>
        <taxon>Pseudomonadati</taxon>
        <taxon>Thermodesulfobacteriota</taxon>
        <taxon>Desulfuromonadia</taxon>
        <taxon>Desulfuromonadales</taxon>
        <taxon>Geoalkalibacteraceae</taxon>
        <taxon>Geoalkalibacter</taxon>
    </lineage>
</organism>
<dbReference type="InterPro" id="IPR000421">
    <property type="entry name" value="FA58C"/>
</dbReference>
<protein>
    <submittedName>
        <fullName evidence="3">The GLUG motif-containing protein</fullName>
    </submittedName>
</protein>
<dbReference type="Pfam" id="PF07581">
    <property type="entry name" value="Glug"/>
    <property type="match status" value="3"/>
</dbReference>
<evidence type="ECO:0000259" key="2">
    <source>
        <dbReference type="PROSITE" id="PS50022"/>
    </source>
</evidence>
<dbReference type="InterPro" id="IPR008979">
    <property type="entry name" value="Galactose-bd-like_sf"/>
</dbReference>
<sequence length="944" mass="99423">MYHPDHVVDGDVDTVWYSWQSVYTEVSFTLDLEDVFEIGSIEFFPTQLASYNIESSLNNTDWTTRHHDTIPYGALGPFVLNVDTPYEARYVKFTGSNNSNAYAGLAEIRVYGQVFPVGDGTAENPYEITTAEQLDAVRDYRDKHFILRNDIDLSPYNTGEGWLPIGADYDIRFVGTFNGNGFTIHNLFINRDENYIGLFGYIDNAKISKLTIENASVTGRNFVGALTGTAKDTTIDNIHVTGMVAGQFDQVGGLVGNGRNLIAIDCSSDVEVTGVQRLGGLIGYQSLESGDSSKIENSHATGSVSGHSYVGGLVGENRYLIINSSSTANVQASNSIAGGLVGENRGEIINSFATGAVGGDSSVGGLVGYQTDGSITDAYATGFVSAVNNTSNAGGLVGEASSTTLTNTYATGKVQGSGNVGGLVGIIKEGNISRSYANGGVEGNWRLGGLVGFAENTANIAQSYATGTVTGTLSAVGGLIGRLDGQVFSSYATGDVTGNGTVGGLVGDLYNTAAEIDASYATGDVTGELRVGGLVGVSHNSVINDSYALGVVTGGSEAGGLVGENSGGTITTSFFNSETSGQSDNEGKGEPKTTAELQQQTTFSSWTIVADDTIDQGYPLLTWQVSQSYSGDPDPVWVIGTKPPAFSVTPDAGAGGSISPGSVQSIPNGATTYFTIIPGDGFSIAGVTGCGGSLLGNIYTTDAITQACNVVATFQLTPVDPDPVVPDPVDPDPVDPDPVDPVQIEEGYSDAPQIVASHRLTRRDPQSEAVLSITRAHSEVPNSTTLVDDENPDNPSVITAADIVTEGRTITLQAEAYGDGSAVHRVLLITEGSENQIITQALSRFTGAFTLIEEQGRVTTWAPLPQINGHQWRAVVETQPDGESRLWYEVCETQCDNDHNWALSSVTLPGDQAFEAGNEIEVEEDILEGVQIRIETDVTRQIRF</sequence>
<dbReference type="AlphaFoldDB" id="A0A1G9SCS4"/>
<gene>
    <name evidence="3" type="ORF">SAMN05660860_02321</name>
</gene>
<dbReference type="Pfam" id="PF00754">
    <property type="entry name" value="F5_F8_type_C"/>
    <property type="match status" value="1"/>
</dbReference>
<feature type="region of interest" description="Disordered" evidence="1">
    <location>
        <begin position="575"/>
        <end position="595"/>
    </location>
</feature>
<dbReference type="SUPFAM" id="SSF49785">
    <property type="entry name" value="Galactose-binding domain-like"/>
    <property type="match status" value="1"/>
</dbReference>
<dbReference type="Gene3D" id="2.60.120.260">
    <property type="entry name" value="Galactose-binding domain-like"/>
    <property type="match status" value="1"/>
</dbReference>
<feature type="domain" description="F5/8 type C" evidence="2">
    <location>
        <begin position="1"/>
        <end position="113"/>
    </location>
</feature>
<proteinExistence type="predicted"/>
<feature type="compositionally biased region" description="Polar residues" evidence="1">
    <location>
        <begin position="575"/>
        <end position="584"/>
    </location>
</feature>
<name>A0A1G9SCS4_9BACT</name>
<dbReference type="STRING" id="392333.SAMN05660860_02321"/>
<evidence type="ECO:0000313" key="3">
    <source>
        <dbReference type="EMBL" id="SDM33127.1"/>
    </source>
</evidence>
<evidence type="ECO:0000256" key="1">
    <source>
        <dbReference type="SAM" id="MobiDB-lite"/>
    </source>
</evidence>
<reference evidence="3 4" key="1">
    <citation type="submission" date="2016-10" db="EMBL/GenBank/DDBJ databases">
        <authorList>
            <person name="de Groot N.N."/>
        </authorList>
    </citation>
    <scope>NUCLEOTIDE SEQUENCE [LARGE SCALE GENOMIC DNA]</scope>
    <source>
        <strain evidence="3 4">DSM 17813</strain>
    </source>
</reference>
<dbReference type="PROSITE" id="PS50022">
    <property type="entry name" value="FA58C_3"/>
    <property type="match status" value="1"/>
</dbReference>
<dbReference type="InterPro" id="IPR011493">
    <property type="entry name" value="GLUG"/>
</dbReference>